<evidence type="ECO:0000256" key="1">
    <source>
        <dbReference type="SAM" id="MobiDB-lite"/>
    </source>
</evidence>
<evidence type="ECO:0000313" key="2">
    <source>
        <dbReference type="EMBL" id="MFC5661617.1"/>
    </source>
</evidence>
<name>A0ABW0WTM4_9ACTN</name>
<accession>A0ABW0WTM4</accession>
<feature type="region of interest" description="Disordered" evidence="1">
    <location>
        <begin position="98"/>
        <end position="128"/>
    </location>
</feature>
<protein>
    <submittedName>
        <fullName evidence="2">Uncharacterized protein</fullName>
    </submittedName>
</protein>
<dbReference type="Proteomes" id="UP001595975">
    <property type="component" value="Unassembled WGS sequence"/>
</dbReference>
<feature type="compositionally biased region" description="Low complexity" evidence="1">
    <location>
        <begin position="98"/>
        <end position="111"/>
    </location>
</feature>
<keyword evidence="3" id="KW-1185">Reference proteome</keyword>
<evidence type="ECO:0000313" key="3">
    <source>
        <dbReference type="Proteomes" id="UP001595975"/>
    </source>
</evidence>
<reference evidence="3" key="1">
    <citation type="journal article" date="2019" name="Int. J. Syst. Evol. Microbiol.">
        <title>The Global Catalogue of Microorganisms (GCM) 10K type strain sequencing project: providing services to taxonomists for standard genome sequencing and annotation.</title>
        <authorList>
            <consortium name="The Broad Institute Genomics Platform"/>
            <consortium name="The Broad Institute Genome Sequencing Center for Infectious Disease"/>
            <person name="Wu L."/>
            <person name="Ma J."/>
        </authorList>
    </citation>
    <scope>NUCLEOTIDE SEQUENCE [LARGE SCALE GENOMIC DNA]</scope>
    <source>
        <strain evidence="3">CGMCC 4.1437</strain>
    </source>
</reference>
<comment type="caution">
    <text evidence="2">The sequence shown here is derived from an EMBL/GenBank/DDBJ whole genome shotgun (WGS) entry which is preliminary data.</text>
</comment>
<feature type="region of interest" description="Disordered" evidence="1">
    <location>
        <begin position="18"/>
        <end position="54"/>
    </location>
</feature>
<organism evidence="2 3">
    <name type="scientific">Kitasatospora misakiensis</name>
    <dbReference type="NCBI Taxonomy" id="67330"/>
    <lineage>
        <taxon>Bacteria</taxon>
        <taxon>Bacillati</taxon>
        <taxon>Actinomycetota</taxon>
        <taxon>Actinomycetes</taxon>
        <taxon>Kitasatosporales</taxon>
        <taxon>Streptomycetaceae</taxon>
        <taxon>Kitasatospora</taxon>
    </lineage>
</organism>
<proteinExistence type="predicted"/>
<dbReference type="RefSeq" id="WP_380223178.1">
    <property type="nucleotide sequence ID" value="NZ_JBHSOF010000001.1"/>
</dbReference>
<sequence length="128" mass="13212">MVDHRELFEDVTADLARAGFDTDRGPSGLRIDQGPQGVLIGWPPSDGDAAEPPPAEGIRTAVTGAVATVLRESGYLVTAAGPDELLVTADPARAAAQDARAARAAQGAQDAQDADGREPAGVPEQWWG</sequence>
<dbReference type="EMBL" id="JBHSOF010000001">
    <property type="protein sequence ID" value="MFC5661617.1"/>
    <property type="molecule type" value="Genomic_DNA"/>
</dbReference>
<gene>
    <name evidence="2" type="ORF">ACFP3U_01325</name>
</gene>